<dbReference type="AlphaFoldDB" id="A0A4V3DNA6"/>
<dbReference type="RefSeq" id="WP_133817343.1">
    <property type="nucleotide sequence ID" value="NZ_SNZH01000002.1"/>
</dbReference>
<gene>
    <name evidence="2" type="ORF">DFR29_102286</name>
</gene>
<dbReference type="InterPro" id="IPR011971">
    <property type="entry name" value="CHP02284"/>
</dbReference>
<sequence length="145" mass="16409">MSTSSNLKDLIELLNDGEKFYSEAATKVKVPAYANLFQRMAQQKQAIASDLSARLAAHGEAAPEGGTVMGSLRQFYADVRASMSKDSESVYVAQLEQTEDRILEAFRDELTQSDDLELRRIAERHYPDLKRTHDEMRDLKRRLAA</sequence>
<dbReference type="OrthoDB" id="268257at2"/>
<protein>
    <submittedName>
        <fullName evidence="2">Uncharacterized protein (TIGR02284 family)</fullName>
    </submittedName>
</protein>
<name>A0A4V3DNA6_9GAMM</name>
<dbReference type="Gene3D" id="1.20.1260.10">
    <property type="match status" value="1"/>
</dbReference>
<evidence type="ECO:0000313" key="2">
    <source>
        <dbReference type="EMBL" id="TDR47626.1"/>
    </source>
</evidence>
<dbReference type="Pfam" id="PF09537">
    <property type="entry name" value="DUF2383"/>
    <property type="match status" value="1"/>
</dbReference>
<evidence type="ECO:0000259" key="1">
    <source>
        <dbReference type="Pfam" id="PF09537"/>
    </source>
</evidence>
<dbReference type="EMBL" id="SNZH01000002">
    <property type="protein sequence ID" value="TDR47626.1"/>
    <property type="molecule type" value="Genomic_DNA"/>
</dbReference>
<organism evidence="2 3">
    <name type="scientific">Tahibacter aquaticus</name>
    <dbReference type="NCBI Taxonomy" id="520092"/>
    <lineage>
        <taxon>Bacteria</taxon>
        <taxon>Pseudomonadati</taxon>
        <taxon>Pseudomonadota</taxon>
        <taxon>Gammaproteobacteria</taxon>
        <taxon>Lysobacterales</taxon>
        <taxon>Rhodanobacteraceae</taxon>
        <taxon>Tahibacter</taxon>
    </lineage>
</organism>
<keyword evidence="3" id="KW-1185">Reference proteome</keyword>
<proteinExistence type="predicted"/>
<dbReference type="NCBIfam" id="TIGR02284">
    <property type="entry name" value="PA2169 family four-helix-bundle protein"/>
    <property type="match status" value="1"/>
</dbReference>
<dbReference type="InterPro" id="IPR019052">
    <property type="entry name" value="DUF2383"/>
</dbReference>
<accession>A0A4V3DNA6</accession>
<feature type="domain" description="DUF2383" evidence="1">
    <location>
        <begin position="3"/>
        <end position="110"/>
    </location>
</feature>
<dbReference type="InterPro" id="IPR012347">
    <property type="entry name" value="Ferritin-like"/>
</dbReference>
<comment type="caution">
    <text evidence="2">The sequence shown here is derived from an EMBL/GenBank/DDBJ whole genome shotgun (WGS) entry which is preliminary data.</text>
</comment>
<evidence type="ECO:0000313" key="3">
    <source>
        <dbReference type="Proteomes" id="UP000295293"/>
    </source>
</evidence>
<dbReference type="Proteomes" id="UP000295293">
    <property type="component" value="Unassembled WGS sequence"/>
</dbReference>
<reference evidence="2 3" key="1">
    <citation type="submission" date="2019-03" db="EMBL/GenBank/DDBJ databases">
        <title>Genomic Encyclopedia of Type Strains, Phase IV (KMG-IV): sequencing the most valuable type-strain genomes for metagenomic binning, comparative biology and taxonomic classification.</title>
        <authorList>
            <person name="Goeker M."/>
        </authorList>
    </citation>
    <scope>NUCLEOTIDE SEQUENCE [LARGE SCALE GENOMIC DNA]</scope>
    <source>
        <strain evidence="2 3">DSM 21667</strain>
    </source>
</reference>